<sequence>MPDLQDMLRELRVQISAITAQLRPSVDCSGVSMAHDKMSAALAATPAVAPVVPADWVPCVVTHEGQHPEEVAYGPQIMMDRLKKWLERYFELKAATPVVLPEPVGWRHSRTLTLHETEQEVQLADGDSHAQPLFTEQQLRALLATATGLTAQAVEPSDAELIALNAGECFFSESPTKYPELGHGTQYHGGAPGVIGFARAALELRADPAAHSQKFQQRVHPWMMACFGTEISADRIERNHRFLEEALELVQSCGCTASEAHQLVDYVYGRPWGEPAQEAGGVMVTLAALCLANGLDMHACGETELARIWTKVEAIRAKQAAKPKHSPLPEHAPQAQADARDADGMYYLQDARHSAMVGNCPSFWRPGGNGYTTNLDEAERFTFEDAMKQHRCRETDLPWLCSEVDKLRRPTVDCQYMPRSWDAQRESIAAIAAAKGEAQ</sequence>
<gene>
    <name evidence="1" type="ORF">N5D63_17010</name>
</gene>
<name>A0AA42Q3W5_9BURK</name>
<proteinExistence type="predicted"/>
<comment type="caution">
    <text evidence="1">The sequence shown here is derived from an EMBL/GenBank/DDBJ whole genome shotgun (WGS) entry which is preliminary data.</text>
</comment>
<evidence type="ECO:0000313" key="2">
    <source>
        <dbReference type="Proteomes" id="UP001161065"/>
    </source>
</evidence>
<protein>
    <submittedName>
        <fullName evidence="1">Uncharacterized protein</fullName>
    </submittedName>
</protein>
<dbReference type="RefSeq" id="WP_280008720.1">
    <property type="nucleotide sequence ID" value="NZ_JAOCEK010000015.1"/>
</dbReference>
<accession>A0AA42Q3W5</accession>
<dbReference type="AlphaFoldDB" id="A0AA42Q3W5"/>
<dbReference type="Proteomes" id="UP001161065">
    <property type="component" value="Unassembled WGS sequence"/>
</dbReference>
<organism evidence="1 2">
    <name type="scientific">Comamonas thiooxydans</name>
    <dbReference type="NCBI Taxonomy" id="363952"/>
    <lineage>
        <taxon>Bacteria</taxon>
        <taxon>Pseudomonadati</taxon>
        <taxon>Pseudomonadota</taxon>
        <taxon>Betaproteobacteria</taxon>
        <taxon>Burkholderiales</taxon>
        <taxon>Comamonadaceae</taxon>
        <taxon>Comamonas</taxon>
    </lineage>
</organism>
<dbReference type="EMBL" id="JAOCEK010000015">
    <property type="protein sequence ID" value="MDH1335846.1"/>
    <property type="molecule type" value="Genomic_DNA"/>
</dbReference>
<reference evidence="1" key="1">
    <citation type="submission" date="2022-09" db="EMBL/GenBank/DDBJ databases">
        <title>Intensive care unit water sources are persistently colonized with multi-drug resistant bacteria and are the site of extensive horizontal gene transfer of antibiotic resistance genes.</title>
        <authorList>
            <person name="Diorio-Toth L."/>
        </authorList>
    </citation>
    <scope>NUCLEOTIDE SEQUENCE</scope>
    <source>
        <strain evidence="1">GD03832</strain>
    </source>
</reference>
<evidence type="ECO:0000313" key="1">
    <source>
        <dbReference type="EMBL" id="MDH1335846.1"/>
    </source>
</evidence>